<feature type="domain" description="Glutamine amidotransferase" evidence="1">
    <location>
        <begin position="43"/>
        <end position="193"/>
    </location>
</feature>
<gene>
    <name evidence="2" type="ORF">GP475_06065</name>
</gene>
<accession>A0A7H0SNX5</accession>
<dbReference type="PANTHER" id="PTHR42695:SF5">
    <property type="entry name" value="GLUTAMINE AMIDOTRANSFERASE YLR126C-RELATED"/>
    <property type="match status" value="1"/>
</dbReference>
<dbReference type="AlphaFoldDB" id="A0A7H0SNX5"/>
<reference evidence="2 3" key="1">
    <citation type="submission" date="2019-12" db="EMBL/GenBank/DDBJ databases">
        <title>Corynebacterium sp. nov., isolated from feces of the Anser Albifrons in China.</title>
        <authorList>
            <person name="Liu Q."/>
        </authorList>
    </citation>
    <scope>NUCLEOTIDE SEQUENCE [LARGE SCALE GENOMIC DNA]</scope>
    <source>
        <strain evidence="2 3">4H37-19</strain>
    </source>
</reference>
<dbReference type="SUPFAM" id="SSF52317">
    <property type="entry name" value="Class I glutamine amidotransferase-like"/>
    <property type="match status" value="1"/>
</dbReference>
<dbReference type="Gene3D" id="3.40.50.880">
    <property type="match status" value="1"/>
</dbReference>
<evidence type="ECO:0000313" key="3">
    <source>
        <dbReference type="Proteomes" id="UP000516320"/>
    </source>
</evidence>
<organism evidence="2 3">
    <name type="scientific">Corynebacterium poyangense</name>
    <dbReference type="NCBI Taxonomy" id="2684405"/>
    <lineage>
        <taxon>Bacteria</taxon>
        <taxon>Bacillati</taxon>
        <taxon>Actinomycetota</taxon>
        <taxon>Actinomycetes</taxon>
        <taxon>Mycobacteriales</taxon>
        <taxon>Corynebacteriaceae</taxon>
        <taxon>Corynebacterium</taxon>
    </lineage>
</organism>
<protein>
    <submittedName>
        <fullName evidence="2">Glutamine amidotransferase</fullName>
    </submittedName>
</protein>
<dbReference type="InterPro" id="IPR017926">
    <property type="entry name" value="GATASE"/>
</dbReference>
<dbReference type="Pfam" id="PF00117">
    <property type="entry name" value="GATase"/>
    <property type="match status" value="1"/>
</dbReference>
<keyword evidence="2" id="KW-0315">Glutamine amidotransferase</keyword>
<dbReference type="KEGG" id="cpoy:GP475_06065"/>
<sequence>MVSLLLISSRQDPAACASEFHDVVRTAGISSGELSHQIVDSTLVTLRDLNSYDGIIVGGSALNVTDTTHSPYQQHVHRELEQLLTLDIPTLFICFGNTYLADLTGGSVTRDYGEPAGKTWVELTESGKKDLLTAHLPQQFSAYTGHKEAVKEVGRGVDILATGPQCPVQMVRANDSTWACQFHPDLDHEGMCARMGFNLTGGYFSPEDFDTITAELASVSTSAANSIMKRFVEIAQEWTPGTSTIPRSSRIGAR</sequence>
<dbReference type="InterPro" id="IPR044992">
    <property type="entry name" value="ChyE-like"/>
</dbReference>
<dbReference type="NCBIfam" id="NF005743">
    <property type="entry name" value="PRK07567.1"/>
    <property type="match status" value="1"/>
</dbReference>
<keyword evidence="2" id="KW-0808">Transferase</keyword>
<dbReference type="GO" id="GO:0005829">
    <property type="term" value="C:cytosol"/>
    <property type="evidence" value="ECO:0007669"/>
    <property type="project" value="TreeGrafter"/>
</dbReference>
<name>A0A7H0SNX5_9CORY</name>
<dbReference type="Proteomes" id="UP000516320">
    <property type="component" value="Chromosome"/>
</dbReference>
<evidence type="ECO:0000313" key="2">
    <source>
        <dbReference type="EMBL" id="QNQ90250.1"/>
    </source>
</evidence>
<dbReference type="CDD" id="cd01741">
    <property type="entry name" value="GATase1_1"/>
    <property type="match status" value="1"/>
</dbReference>
<dbReference type="GO" id="GO:0016740">
    <property type="term" value="F:transferase activity"/>
    <property type="evidence" value="ECO:0007669"/>
    <property type="project" value="UniProtKB-KW"/>
</dbReference>
<keyword evidence="3" id="KW-1185">Reference proteome</keyword>
<dbReference type="PANTHER" id="PTHR42695">
    <property type="entry name" value="GLUTAMINE AMIDOTRANSFERASE YLR126C-RELATED"/>
    <property type="match status" value="1"/>
</dbReference>
<evidence type="ECO:0000259" key="1">
    <source>
        <dbReference type="Pfam" id="PF00117"/>
    </source>
</evidence>
<dbReference type="PROSITE" id="PS51273">
    <property type="entry name" value="GATASE_TYPE_1"/>
    <property type="match status" value="1"/>
</dbReference>
<dbReference type="InterPro" id="IPR029062">
    <property type="entry name" value="Class_I_gatase-like"/>
</dbReference>
<proteinExistence type="predicted"/>
<dbReference type="EMBL" id="CP046884">
    <property type="protein sequence ID" value="QNQ90250.1"/>
    <property type="molecule type" value="Genomic_DNA"/>
</dbReference>
<dbReference type="RefSeq" id="WP_187975708.1">
    <property type="nucleotide sequence ID" value="NZ_CP046884.1"/>
</dbReference>